<proteinExistence type="predicted"/>
<dbReference type="Gene3D" id="3.10.450.710">
    <property type="entry name" value="Tgt2/MlaC"/>
    <property type="match status" value="1"/>
</dbReference>
<dbReference type="InterPro" id="IPR042245">
    <property type="entry name" value="Tgt2/MlaC_sf"/>
</dbReference>
<keyword evidence="3" id="KW-1185">Reference proteome</keyword>
<dbReference type="Proteomes" id="UP000676409">
    <property type="component" value="Chromosome"/>
</dbReference>
<evidence type="ECO:0000313" key="2">
    <source>
        <dbReference type="EMBL" id="QUD86146.1"/>
    </source>
</evidence>
<protein>
    <submittedName>
        <fullName evidence="2">ABC transporter substrate-binding protein</fullName>
    </submittedName>
</protein>
<evidence type="ECO:0000256" key="1">
    <source>
        <dbReference type="SAM" id="SignalP"/>
    </source>
</evidence>
<dbReference type="InterPro" id="IPR008869">
    <property type="entry name" value="MlaC/ttg2D"/>
</dbReference>
<gene>
    <name evidence="2" type="ORF">KCG34_13655</name>
</gene>
<feature type="signal peptide" evidence="1">
    <location>
        <begin position="1"/>
        <end position="27"/>
    </location>
</feature>
<feature type="chain" id="PRO_5037813138" evidence="1">
    <location>
        <begin position="28"/>
        <end position="223"/>
    </location>
</feature>
<dbReference type="AlphaFoldDB" id="A0A975IUD9"/>
<dbReference type="Pfam" id="PF05494">
    <property type="entry name" value="MlaC"/>
    <property type="match status" value="1"/>
</dbReference>
<sequence>MTPGLSFRRFGVASLTLAAALAPLAAASPVLGLTAAAAQSSQRDAAAEQFVQTEASKALNILQLGSDAEKIKQFRTFVDRVADVPKITTFVLGKYARSISPDQYKQFAVVFREYASNVYESRLDDYHGESLKVTGSVVRKPGDVIVTSNVLGGQQKKPVPVRWRVLQSGAGWRVVDVEVNGVWLAITEQQDFVSTIDNAGGNVGVLIAQLQKHNQEAQAGRRS</sequence>
<dbReference type="EMBL" id="CP073078">
    <property type="protein sequence ID" value="QUD86146.1"/>
    <property type="molecule type" value="Genomic_DNA"/>
</dbReference>
<dbReference type="KEGG" id="caul:KCG34_13655"/>
<keyword evidence="1" id="KW-0732">Signal</keyword>
<accession>A0A975IUD9</accession>
<dbReference type="PANTHER" id="PTHR36573:SF1">
    <property type="entry name" value="INTERMEMBRANE PHOSPHOLIPID TRANSPORT SYSTEM BINDING PROTEIN MLAC"/>
    <property type="match status" value="1"/>
</dbReference>
<dbReference type="RefSeq" id="WP_211936198.1">
    <property type="nucleotide sequence ID" value="NZ_CP073078.1"/>
</dbReference>
<reference evidence="2" key="1">
    <citation type="submission" date="2021-04" db="EMBL/GenBank/DDBJ databases">
        <title>The complete genome sequence of Caulobacter sp. S6.</title>
        <authorList>
            <person name="Tang Y."/>
            <person name="Ouyang W."/>
            <person name="Liu Q."/>
            <person name="Huang B."/>
            <person name="Guo Z."/>
            <person name="Lei P."/>
        </authorList>
    </citation>
    <scope>NUCLEOTIDE SEQUENCE</scope>
    <source>
        <strain evidence="2">S6</strain>
    </source>
</reference>
<organism evidence="2 3">
    <name type="scientific">Phenylobacterium montanum</name>
    <dbReference type="NCBI Taxonomy" id="2823693"/>
    <lineage>
        <taxon>Bacteria</taxon>
        <taxon>Pseudomonadati</taxon>
        <taxon>Pseudomonadota</taxon>
        <taxon>Alphaproteobacteria</taxon>
        <taxon>Caulobacterales</taxon>
        <taxon>Caulobacteraceae</taxon>
        <taxon>Phenylobacterium</taxon>
    </lineage>
</organism>
<name>A0A975IUD9_9CAUL</name>
<dbReference type="PANTHER" id="PTHR36573">
    <property type="entry name" value="INTERMEMBRANE PHOSPHOLIPID TRANSPORT SYSTEM BINDING PROTEIN MLAC"/>
    <property type="match status" value="1"/>
</dbReference>
<evidence type="ECO:0000313" key="3">
    <source>
        <dbReference type="Proteomes" id="UP000676409"/>
    </source>
</evidence>